<name>A0A1G1WE84_9BACT</name>
<evidence type="ECO:0008006" key="3">
    <source>
        <dbReference type="Google" id="ProtNLM"/>
    </source>
</evidence>
<sequence length="82" mass="9987">MYLKPLRADLKRYLLRQNTEKKFAKQLALFLQNPRHPSLHTELLKPKEKKVYSFRIDRKYRAIFIYLGKGEIEIIDINPHYQ</sequence>
<proteinExistence type="predicted"/>
<gene>
    <name evidence="1" type="ORF">A2Z24_02495</name>
</gene>
<dbReference type="STRING" id="1802597.A2Z24_02495"/>
<dbReference type="AlphaFoldDB" id="A0A1G1WE84"/>
<accession>A0A1G1WE84</accession>
<dbReference type="EMBL" id="MHCT01000017">
    <property type="protein sequence ID" value="OGY25964.1"/>
    <property type="molecule type" value="Genomic_DNA"/>
</dbReference>
<dbReference type="Proteomes" id="UP000177588">
    <property type="component" value="Unassembled WGS sequence"/>
</dbReference>
<dbReference type="InterPro" id="IPR035093">
    <property type="entry name" value="RelE/ParE_toxin_dom_sf"/>
</dbReference>
<dbReference type="SUPFAM" id="SSF143011">
    <property type="entry name" value="RelE-like"/>
    <property type="match status" value="1"/>
</dbReference>
<evidence type="ECO:0000313" key="2">
    <source>
        <dbReference type="Proteomes" id="UP000177588"/>
    </source>
</evidence>
<protein>
    <recommendedName>
        <fullName evidence="3">Toxin YoeB</fullName>
    </recommendedName>
</protein>
<reference evidence="1 2" key="1">
    <citation type="journal article" date="2016" name="Nat. Commun.">
        <title>Thousands of microbial genomes shed light on interconnected biogeochemical processes in an aquifer system.</title>
        <authorList>
            <person name="Anantharaman K."/>
            <person name="Brown C.T."/>
            <person name="Hug L.A."/>
            <person name="Sharon I."/>
            <person name="Castelle C.J."/>
            <person name="Probst A.J."/>
            <person name="Thomas B.C."/>
            <person name="Singh A."/>
            <person name="Wilkins M.J."/>
            <person name="Karaoz U."/>
            <person name="Brodie E.L."/>
            <person name="Williams K.H."/>
            <person name="Hubbard S.S."/>
            <person name="Banfield J.F."/>
        </authorList>
    </citation>
    <scope>NUCLEOTIDE SEQUENCE [LARGE SCALE GENOMIC DNA]</scope>
</reference>
<dbReference type="InterPro" id="IPR007711">
    <property type="entry name" value="HigB-1"/>
</dbReference>
<dbReference type="Pfam" id="PF05015">
    <property type="entry name" value="HigB-like_toxin"/>
    <property type="match status" value="1"/>
</dbReference>
<evidence type="ECO:0000313" key="1">
    <source>
        <dbReference type="EMBL" id="OGY25964.1"/>
    </source>
</evidence>
<dbReference type="Gene3D" id="3.30.2310.20">
    <property type="entry name" value="RelE-like"/>
    <property type="match status" value="1"/>
</dbReference>
<comment type="caution">
    <text evidence="1">The sequence shown here is derived from an EMBL/GenBank/DDBJ whole genome shotgun (WGS) entry which is preliminary data.</text>
</comment>
<organism evidence="1 2">
    <name type="scientific">Candidatus Woykebacteria bacterium RBG_16_44_10</name>
    <dbReference type="NCBI Taxonomy" id="1802597"/>
    <lineage>
        <taxon>Bacteria</taxon>
        <taxon>Candidatus Woykeibacteriota</taxon>
    </lineage>
</organism>